<dbReference type="RefSeq" id="WP_196456320.1">
    <property type="nucleotide sequence ID" value="NZ_JACFYY010000001.1"/>
</dbReference>
<dbReference type="InterPro" id="IPR040561">
    <property type="entry name" value="LPD38"/>
</dbReference>
<feature type="domain" description="ART-PolyVal-like" evidence="2">
    <location>
        <begin position="833"/>
        <end position="964"/>
    </location>
</feature>
<dbReference type="InterPro" id="IPR040824">
    <property type="entry name" value="LPD3"/>
</dbReference>
<evidence type="ECO:0000256" key="1">
    <source>
        <dbReference type="SAM" id="Coils"/>
    </source>
</evidence>
<feature type="domain" description="ART-PolyVal-like" evidence="2">
    <location>
        <begin position="269"/>
        <end position="341"/>
    </location>
</feature>
<dbReference type="Pfam" id="PF18760">
    <property type="entry name" value="ART-PolyVal"/>
    <property type="match status" value="2"/>
</dbReference>
<evidence type="ECO:0000313" key="5">
    <source>
        <dbReference type="EMBL" id="MDH0699899.1"/>
    </source>
</evidence>
<feature type="coiled-coil region" evidence="1">
    <location>
        <begin position="1803"/>
        <end position="1830"/>
    </location>
</feature>
<evidence type="ECO:0000259" key="2">
    <source>
        <dbReference type="Pfam" id="PF18760"/>
    </source>
</evidence>
<protein>
    <recommendedName>
        <fullName evidence="7">Large polyvalent protein associated domain-containing protein</fullName>
    </recommendedName>
</protein>
<accession>A0AA42INS2</accession>
<organism evidence="5 6">
    <name type="scientific">Ectopseudomonas toyotomiensis</name>
    <dbReference type="NCBI Taxonomy" id="554344"/>
    <lineage>
        <taxon>Bacteria</taxon>
        <taxon>Pseudomonadati</taxon>
        <taxon>Pseudomonadota</taxon>
        <taxon>Gammaproteobacteria</taxon>
        <taxon>Pseudomonadales</taxon>
        <taxon>Pseudomonadaceae</taxon>
        <taxon>Ectopseudomonas</taxon>
    </lineage>
</organism>
<dbReference type="EMBL" id="JAOCDH010000001">
    <property type="protein sequence ID" value="MDH0699899.1"/>
    <property type="molecule type" value="Genomic_DNA"/>
</dbReference>
<dbReference type="InterPro" id="IPR049522">
    <property type="entry name" value="ART-PolyVal_dom"/>
</dbReference>
<gene>
    <name evidence="5" type="ORF">N5D41_00160</name>
</gene>
<dbReference type="Pfam" id="PF18857">
    <property type="entry name" value="LPD38"/>
    <property type="match status" value="1"/>
</dbReference>
<evidence type="ECO:0000313" key="6">
    <source>
        <dbReference type="Proteomes" id="UP001161137"/>
    </source>
</evidence>
<evidence type="ECO:0008006" key="7">
    <source>
        <dbReference type="Google" id="ProtNLM"/>
    </source>
</evidence>
<feature type="domain" description="Large polyvalent protein-associated" evidence="3">
    <location>
        <begin position="665"/>
        <end position="778"/>
    </location>
</feature>
<reference evidence="5" key="1">
    <citation type="submission" date="2022-09" db="EMBL/GenBank/DDBJ databases">
        <title>Intensive care unit water sources are persistently colonized with multi-drug resistant bacteria and are the site of extensive horizontal gene transfer of antibiotic resistance genes.</title>
        <authorList>
            <person name="Diorio-Toth L."/>
        </authorList>
    </citation>
    <scope>NUCLEOTIDE SEQUENCE</scope>
    <source>
        <strain evidence="5">GD03863</strain>
    </source>
</reference>
<comment type="caution">
    <text evidence="5">The sequence shown here is derived from an EMBL/GenBank/DDBJ whole genome shotgun (WGS) entry which is preliminary data.</text>
</comment>
<dbReference type="Proteomes" id="UP001161137">
    <property type="component" value="Unassembled WGS sequence"/>
</dbReference>
<name>A0AA42INS2_9GAMM</name>
<feature type="domain" description="Large polyvalent protein associated" evidence="4">
    <location>
        <begin position="1565"/>
        <end position="1745"/>
    </location>
</feature>
<proteinExistence type="predicted"/>
<sequence>MADLFDEFSLGRQASSSGVPDLLDEFEIGGGSPKTEQNKSLIGDLGTDLKRGVQQLPGQVSGLADVGVGALTGRRFVDETADKIGEATGFQPSKWQEEAQQEYSPARQQANAEIDQAWQDGNAMDVAGAYARNPGKVAGLVAESLPQMLAGGAIGRGALVGGRAAGLIATPATAGQAARQAIVAGAGGEGAVIAGGTMDQIDREVDRASAGITFEQYNELNRDSPEGVNRQAWEALRQEFGQPKYSRSSQRVANSPEFKRWFGESKVVDAEGNPLVVYHGTNADFNSFAAETIGSNIVLPLGAPRGFYFAKDRSVANRYASGDGANTMPVFVSVQNPAPSFDAFNSDQAYDGFINANIVVARKPEQIKSAIGNRGSFDPSNPDIRYRRAPEQGQGARAGQLRMQIKRLTGAWQNAPDVKVVQSIKDLPDRQRRQVERDGAFDVEGIFADGQVYLVADNLRDAKHAAFVLQHEVLGHAGLQGAYGQRLTPLLMSIYNGNPEMKSQADALVRRFGYKPAVAMEEVLADMAGAGTIQQQDFWPRLVTAMRNALRSIGFNMRWTEGDIQGLLANARAYIENGRRRAGVRNAFSRDGRSGMGAEIVDEQGRLLAPNGKPSKLTQKQWHQARGENFKRWFGDWQASSALAKLADMVPVRVRVPDDWRGLGIDQLRAKAKQAMRDIVSSKQPLVNDAIGPVMVSNNTGARKFINGGADPAKLQLAADLRETFRKAVYSSSKPPADPAAEPNVQAYEKLLARVEIDGQDLVVVFTVQRTKDGRQFYNATTLDYGQKETPAVSPRDTPIAGERATSANTGVSDFVRRSFERVNPDTVSKVTDGNGEPLVLYHGTAEQFTIFDQSRPGRSTGHTTAPLGVFLTNDGTLAKAYAEKATDGMPGLANVMPLFASIKNPYRMSVSESQSLDSFEKAIAMRQRLEAEGYDGIQLANTGTWVAFYNNQVKSATNNTGAFDQVDPDIRYRRSGQGTVDMLDTFTDRFVTGKTADAFPELNQGARDFLNKIGSPPALTKAKEWVRERTDRVATKIRQGVVDRYAALKELDEKLLGKDFIDNAIHSSSWVLARMSSSASGALNAMLTTGRLRFDGKERVITLQDGDKTGGLSAVLTQLGSAAEVERFMGWIAANRADRLMQEGRENLFTADEIASGKQLNGGRTADGKSRQMLYSKVFNEFQQYRDDVLAIAEANGIINADTRAMWRDEFYVPFYRVIDEEAAAGGPRAGKGLSRQEAYKKLKGGKQNLNDLLENTLMNFHHLISASLKNQAATQAMVNAERAGIARVVPESRRDPKTSTFVLKDGDRVFYEIDDPLVFESLTALADPGLNNLAVQTMSAFKRLFTNMTTVTPQFILANTMRDLMQASATSPTSKNLFKNLSQGVAGYRDARTRAEMQASGGAFSFGHLYGADVNEVKASLKKTVTGAELVTDVSMVPKLLRAGWRRWGEVADTAENVSRAATYLQNVDDLGRLRAAYEARDIMDFSQHGAWPAIRFLIRVVPFLNARLQGLDKLYRSGVKPALLTAMGQGTASDKQAAARFSAVTGALTLASIALYLANADDDEYRKLEDWQKDAYWFIRIGDNAFFIPKPFEVGAIATMAERVTEQLVDDKATGKLFADRLKDMLMQTFSFNPVPQMFQPVIDIYSNRDAFTGRDIETAGMEQLSKGLRSRDSTTVAAQAVSSASRVFGDETPFALSPVQADHLIRGYFGTVGANAAGIIDTVWRGATGQEAPDKRWSEYQPIRRFYRDLGAPAPYSRYSTLFYDGLREANRIYSDVRELQGLGKTAEAQDLAAEKRGILAMRQQLNRQQRRISEINKQMENVRRSDRDGAWKRKEIDRLTLMRSLITDQVGKQIEAVRAD</sequence>
<evidence type="ECO:0000259" key="3">
    <source>
        <dbReference type="Pfam" id="PF18798"/>
    </source>
</evidence>
<keyword evidence="1" id="KW-0175">Coiled coil</keyword>
<dbReference type="Pfam" id="PF18798">
    <property type="entry name" value="LPD3"/>
    <property type="match status" value="1"/>
</dbReference>
<evidence type="ECO:0000259" key="4">
    <source>
        <dbReference type="Pfam" id="PF18857"/>
    </source>
</evidence>